<accession>A1D5I1</accession>
<reference evidence="2" key="1">
    <citation type="journal article" date="2008" name="PLoS Genet.">
        <title>Genomic islands in the pathogenic filamentous fungus Aspergillus fumigatus.</title>
        <authorList>
            <person name="Fedorova N.D."/>
            <person name="Khaldi N."/>
            <person name="Joardar V.S."/>
            <person name="Maiti R."/>
            <person name="Amedeo P."/>
            <person name="Anderson M.J."/>
            <person name="Crabtree J."/>
            <person name="Silva J.C."/>
            <person name="Badger J.H."/>
            <person name="Albarraq A."/>
            <person name="Angiuoli S."/>
            <person name="Bussey H."/>
            <person name="Bowyer P."/>
            <person name="Cotty P.J."/>
            <person name="Dyer P.S."/>
            <person name="Egan A."/>
            <person name="Galens K."/>
            <person name="Fraser-Liggett C.M."/>
            <person name="Haas B.J."/>
            <person name="Inman J.M."/>
            <person name="Kent R."/>
            <person name="Lemieux S."/>
            <person name="Malavazi I."/>
            <person name="Orvis J."/>
            <person name="Roemer T."/>
            <person name="Ronning C.M."/>
            <person name="Sundaram J.P."/>
            <person name="Sutton G."/>
            <person name="Turner G."/>
            <person name="Venter J.C."/>
            <person name="White O.R."/>
            <person name="Whitty B.R."/>
            <person name="Youngman P."/>
            <person name="Wolfe K.H."/>
            <person name="Goldman G.H."/>
            <person name="Wortman J.R."/>
            <person name="Jiang B."/>
            <person name="Denning D.W."/>
            <person name="Nierman W.C."/>
        </authorList>
    </citation>
    <scope>NUCLEOTIDE SEQUENCE [LARGE SCALE GENOMIC DNA]</scope>
    <source>
        <strain evidence="2">ATCC 1020 / DSM 3700 / CBS 544.65 / FGSC A1164 / JCM 1740 / NRRL 181 / WB 181</strain>
    </source>
</reference>
<dbReference type="HOGENOM" id="CLU_2455272_0_0_1"/>
<dbReference type="GeneID" id="4590611"/>
<sequence>MPYNMANVYQAGRISSEPQLQGKEFDISLAADDPFAQYQKALDVLEADAMAKWRLARADEVRYPERTPKDLERTSDFECIGERDLLCYS</sequence>
<dbReference type="AlphaFoldDB" id="A1D5I1"/>
<dbReference type="VEuPathDB" id="FungiDB:NFIA_024140"/>
<proteinExistence type="predicted"/>
<dbReference type="KEGG" id="nfi:NFIA_024140"/>
<keyword evidence="2" id="KW-1185">Reference proteome</keyword>
<gene>
    <name evidence="1" type="ORF">NFIA_024140</name>
</gene>
<evidence type="ECO:0000313" key="2">
    <source>
        <dbReference type="Proteomes" id="UP000006702"/>
    </source>
</evidence>
<evidence type="ECO:0000313" key="1">
    <source>
        <dbReference type="EMBL" id="EAW22035.1"/>
    </source>
</evidence>
<name>A1D5I1_NEOFI</name>
<organism evidence="1 2">
    <name type="scientific">Neosartorya fischeri (strain ATCC 1020 / DSM 3700 / CBS 544.65 / FGSC A1164 / JCM 1740 / NRRL 181 / WB 181)</name>
    <name type="common">Aspergillus fischerianus</name>
    <dbReference type="NCBI Taxonomy" id="331117"/>
    <lineage>
        <taxon>Eukaryota</taxon>
        <taxon>Fungi</taxon>
        <taxon>Dikarya</taxon>
        <taxon>Ascomycota</taxon>
        <taxon>Pezizomycotina</taxon>
        <taxon>Eurotiomycetes</taxon>
        <taxon>Eurotiomycetidae</taxon>
        <taxon>Eurotiales</taxon>
        <taxon>Aspergillaceae</taxon>
        <taxon>Aspergillus</taxon>
        <taxon>Aspergillus subgen. Fumigati</taxon>
    </lineage>
</organism>
<protein>
    <submittedName>
        <fullName evidence="1">Uncharacterized protein</fullName>
    </submittedName>
</protein>
<dbReference type="RefSeq" id="XP_001263932.1">
    <property type="nucleotide sequence ID" value="XM_001263931.1"/>
</dbReference>
<dbReference type="EMBL" id="DS027689">
    <property type="protein sequence ID" value="EAW22035.1"/>
    <property type="molecule type" value="Genomic_DNA"/>
</dbReference>
<dbReference type="Proteomes" id="UP000006702">
    <property type="component" value="Unassembled WGS sequence"/>
</dbReference>